<dbReference type="PANTHER" id="PTHR10540">
    <property type="entry name" value="EUKARYOTIC TRANSLATION INITIATION FACTOR 3 SUBUNIT F-RELATED"/>
    <property type="match status" value="1"/>
</dbReference>
<evidence type="ECO:0000259" key="2">
    <source>
        <dbReference type="Pfam" id="PF13012"/>
    </source>
</evidence>
<feature type="compositionally biased region" description="Basic and acidic residues" evidence="1">
    <location>
        <begin position="85"/>
        <end position="97"/>
    </location>
</feature>
<dbReference type="InterPro" id="IPR024969">
    <property type="entry name" value="EIF3F/CSN6-like_C"/>
</dbReference>
<feature type="region of interest" description="Disordered" evidence="1">
    <location>
        <begin position="85"/>
        <end position="121"/>
    </location>
</feature>
<evidence type="ECO:0000313" key="4">
    <source>
        <dbReference type="Proteomes" id="UP000320333"/>
    </source>
</evidence>
<gene>
    <name evidence="3" type="ORF">CcCBS67573_g08305</name>
</gene>
<name>A0A507EKL9_9FUNG</name>
<dbReference type="Proteomes" id="UP000320333">
    <property type="component" value="Unassembled WGS sequence"/>
</dbReference>
<sequence length="121" mass="13278">MKPSLHNRLADIHAYLGKVASGTLPVNHAILYNLQDMFNLLPNLEKKDTVAGFAVNTNDELLAVYLSSLVRAVIALHNLIQNKITNREEEKKEDRGALVETGSVPVVGADGDTKTEDEVKK</sequence>
<comment type="caution">
    <text evidence="3">The sequence shown here is derived from an EMBL/GenBank/DDBJ whole genome shotgun (WGS) entry which is preliminary data.</text>
</comment>
<dbReference type="GO" id="GO:0043161">
    <property type="term" value="P:proteasome-mediated ubiquitin-dependent protein catabolic process"/>
    <property type="evidence" value="ECO:0007669"/>
    <property type="project" value="TreeGrafter"/>
</dbReference>
<dbReference type="STRING" id="246404.A0A507EKL9"/>
<organism evidence="3 4">
    <name type="scientific">Chytriomyces confervae</name>
    <dbReference type="NCBI Taxonomy" id="246404"/>
    <lineage>
        <taxon>Eukaryota</taxon>
        <taxon>Fungi</taxon>
        <taxon>Fungi incertae sedis</taxon>
        <taxon>Chytridiomycota</taxon>
        <taxon>Chytridiomycota incertae sedis</taxon>
        <taxon>Chytridiomycetes</taxon>
        <taxon>Chytridiales</taxon>
        <taxon>Chytriomycetaceae</taxon>
        <taxon>Chytriomyces</taxon>
    </lineage>
</organism>
<dbReference type="Pfam" id="PF13012">
    <property type="entry name" value="MitMem_reg"/>
    <property type="match status" value="1"/>
</dbReference>
<dbReference type="AlphaFoldDB" id="A0A507EKL9"/>
<accession>A0A507EKL9</accession>
<dbReference type="OrthoDB" id="10256771at2759"/>
<dbReference type="PANTHER" id="PTHR10540:SF7">
    <property type="entry name" value="26S PROTEASOME NON-ATPASE REGULATORY SUBUNIT 7"/>
    <property type="match status" value="1"/>
</dbReference>
<feature type="compositionally biased region" description="Basic and acidic residues" evidence="1">
    <location>
        <begin position="111"/>
        <end position="121"/>
    </location>
</feature>
<dbReference type="EMBL" id="QEAP01000526">
    <property type="protein sequence ID" value="TPX64799.1"/>
    <property type="molecule type" value="Genomic_DNA"/>
</dbReference>
<evidence type="ECO:0000256" key="1">
    <source>
        <dbReference type="SAM" id="MobiDB-lite"/>
    </source>
</evidence>
<feature type="domain" description="EIF3F/CSN6-like C-terminal" evidence="2">
    <location>
        <begin position="4"/>
        <end position="81"/>
    </location>
</feature>
<protein>
    <recommendedName>
        <fullName evidence="2">EIF3F/CSN6-like C-terminal domain-containing protein</fullName>
    </recommendedName>
</protein>
<evidence type="ECO:0000313" key="3">
    <source>
        <dbReference type="EMBL" id="TPX64799.1"/>
    </source>
</evidence>
<dbReference type="GO" id="GO:0000502">
    <property type="term" value="C:proteasome complex"/>
    <property type="evidence" value="ECO:0007669"/>
    <property type="project" value="TreeGrafter"/>
</dbReference>
<proteinExistence type="predicted"/>
<keyword evidence="4" id="KW-1185">Reference proteome</keyword>
<reference evidence="3 4" key="1">
    <citation type="journal article" date="2019" name="Sci. Rep.">
        <title>Comparative genomics of chytrid fungi reveal insights into the obligate biotrophic and pathogenic lifestyle of Synchytrium endobioticum.</title>
        <authorList>
            <person name="van de Vossenberg B.T.L.H."/>
            <person name="Warris S."/>
            <person name="Nguyen H.D.T."/>
            <person name="van Gent-Pelzer M.P.E."/>
            <person name="Joly D.L."/>
            <person name="van de Geest H.C."/>
            <person name="Bonants P.J.M."/>
            <person name="Smith D.S."/>
            <person name="Levesque C.A."/>
            <person name="van der Lee T.A.J."/>
        </authorList>
    </citation>
    <scope>NUCLEOTIDE SEQUENCE [LARGE SCALE GENOMIC DNA]</scope>
    <source>
        <strain evidence="3 4">CBS 675.73</strain>
    </source>
</reference>